<dbReference type="GO" id="GO:0006509">
    <property type="term" value="P:membrane protein ectodomain proteolysis"/>
    <property type="evidence" value="ECO:0007669"/>
    <property type="project" value="TreeGrafter"/>
</dbReference>
<accession>A0A8S3YM65</accession>
<dbReference type="InterPro" id="IPR009119">
    <property type="entry name" value="BACE"/>
</dbReference>
<protein>
    <recommendedName>
        <fullName evidence="14">Peptidase A1 domain-containing protein</fullName>
    </recommendedName>
</protein>
<evidence type="ECO:0000259" key="14">
    <source>
        <dbReference type="PROSITE" id="PS51767"/>
    </source>
</evidence>
<dbReference type="FunFam" id="2.40.70.10:FF:000007">
    <property type="entry name" value="Beta-secretase 1"/>
    <property type="match status" value="1"/>
</dbReference>
<dbReference type="PROSITE" id="PS00141">
    <property type="entry name" value="ASP_PROTEASE"/>
    <property type="match status" value="1"/>
</dbReference>
<evidence type="ECO:0000256" key="1">
    <source>
        <dbReference type="ARBA" id="ARBA00004479"/>
    </source>
</evidence>
<name>A0A8S3YM65_9EUPU</name>
<comment type="subcellular location">
    <subcellularLocation>
        <location evidence="1">Membrane</location>
        <topology evidence="1">Single-pass type I membrane protein</topology>
    </subcellularLocation>
</comment>
<evidence type="ECO:0000313" key="15">
    <source>
        <dbReference type="EMBL" id="CAG5117964.1"/>
    </source>
</evidence>
<feature type="active site" evidence="11">
    <location>
        <position position="134"/>
    </location>
</feature>
<dbReference type="PRINTS" id="PR00792">
    <property type="entry name" value="PEPSIN"/>
</dbReference>
<dbReference type="InterPro" id="IPR021109">
    <property type="entry name" value="Peptidase_aspartic_dom_sf"/>
</dbReference>
<keyword evidence="5" id="KW-0732">Signal</keyword>
<evidence type="ECO:0000256" key="11">
    <source>
        <dbReference type="PIRSR" id="PIRSR601461-1"/>
    </source>
</evidence>
<evidence type="ECO:0000256" key="3">
    <source>
        <dbReference type="ARBA" id="ARBA00022670"/>
    </source>
</evidence>
<evidence type="ECO:0000313" key="16">
    <source>
        <dbReference type="Proteomes" id="UP000678393"/>
    </source>
</evidence>
<dbReference type="InterPro" id="IPR001969">
    <property type="entry name" value="Aspartic_peptidase_AS"/>
</dbReference>
<dbReference type="PROSITE" id="PS51767">
    <property type="entry name" value="PEPTIDASE_A1"/>
    <property type="match status" value="1"/>
</dbReference>
<evidence type="ECO:0000256" key="8">
    <source>
        <dbReference type="ARBA" id="ARBA00022989"/>
    </source>
</evidence>
<feature type="transmembrane region" description="Helical" evidence="13">
    <location>
        <begin position="38"/>
        <end position="55"/>
    </location>
</feature>
<dbReference type="AlphaFoldDB" id="A0A8S3YM65"/>
<dbReference type="InterPro" id="IPR001461">
    <property type="entry name" value="Aspartic_peptidase_A1"/>
</dbReference>
<keyword evidence="16" id="KW-1185">Reference proteome</keyword>
<dbReference type="PANTHER" id="PTHR47965:SF12">
    <property type="entry name" value="ASPARTIC PROTEINASE 3-RELATED"/>
    <property type="match status" value="1"/>
</dbReference>
<sequence>MPQTESIWALPVRKLTKLGILNNHPHNKHRNGSLQQSYVSFISIINVFIVLLHLFEPCSAVIYKFPVKQRRQPVSQSRNGSGVGESLMHVFRREASSSDDLTSMRNNLVGLSGNGYYIDVDIGTPPQRMQVLIDTGSANFAVASEHDPNLSHYFHEENSSSFSSSGVEIYVPYTEGEWRGFLGTDIVTLPSALNLSATVNIACITESKSFFISDAQWQGILGLAYTELSRPDSSYLPFWDTLLMENLDVSNVFSIQLCGSSFVHTRDKPLMEGTLIIGGVLPSLSKSPLFYTPIYKQWYYEVVLTDVHVDGLSLGLDCKEYNFDKTIVDSGTTNIRLPQKVFDATVQIIDSYVQGQHIGPYFYTGSDVACYADMVVPFSVFPVVSFFLLESENTSFRLDITAQHYLRPVENIQGGGVLPNQSCVKFGFSPSASGTVLGAVLMEAFYVVFDRNTSKIGFGQTTCPLPDPAHQILERTISGPFSSNKNLNECAYKKPDSGEARYLVISYVMAGLLVVVLLPMLLLFAMWTCKLVRRRRRRGDSSESQAVLSGS</sequence>
<evidence type="ECO:0000256" key="4">
    <source>
        <dbReference type="ARBA" id="ARBA00022692"/>
    </source>
</evidence>
<dbReference type="GO" id="GO:0005886">
    <property type="term" value="C:plasma membrane"/>
    <property type="evidence" value="ECO:0007669"/>
    <property type="project" value="TreeGrafter"/>
</dbReference>
<dbReference type="PRINTS" id="PR01816">
    <property type="entry name" value="BACE1"/>
</dbReference>
<dbReference type="EMBL" id="CAJHNH020000480">
    <property type="protein sequence ID" value="CAG5117964.1"/>
    <property type="molecule type" value="Genomic_DNA"/>
</dbReference>
<dbReference type="Pfam" id="PF00026">
    <property type="entry name" value="Asp"/>
    <property type="match status" value="1"/>
</dbReference>
<comment type="similarity">
    <text evidence="2 12">Belongs to the peptidase A1 family.</text>
</comment>
<evidence type="ECO:0000256" key="5">
    <source>
        <dbReference type="ARBA" id="ARBA00022729"/>
    </source>
</evidence>
<dbReference type="GO" id="GO:0050435">
    <property type="term" value="P:amyloid-beta metabolic process"/>
    <property type="evidence" value="ECO:0007669"/>
    <property type="project" value="TreeGrafter"/>
</dbReference>
<dbReference type="InterPro" id="IPR009120">
    <property type="entry name" value="BACE1"/>
</dbReference>
<dbReference type="PANTHER" id="PTHR47965">
    <property type="entry name" value="ASPARTYL PROTEASE-RELATED"/>
    <property type="match status" value="1"/>
</dbReference>
<dbReference type="OrthoDB" id="2747330at2759"/>
<evidence type="ECO:0000256" key="12">
    <source>
        <dbReference type="RuleBase" id="RU000454"/>
    </source>
</evidence>
<dbReference type="Gene3D" id="2.40.70.10">
    <property type="entry name" value="Acid Proteases"/>
    <property type="match status" value="2"/>
</dbReference>
<dbReference type="GO" id="GO:0005768">
    <property type="term" value="C:endosome"/>
    <property type="evidence" value="ECO:0007669"/>
    <property type="project" value="TreeGrafter"/>
</dbReference>
<keyword evidence="6 12" id="KW-0064">Aspartyl protease</keyword>
<keyword evidence="8 13" id="KW-1133">Transmembrane helix</keyword>
<evidence type="ECO:0000256" key="13">
    <source>
        <dbReference type="SAM" id="Phobius"/>
    </source>
</evidence>
<feature type="transmembrane region" description="Helical" evidence="13">
    <location>
        <begin position="502"/>
        <end position="528"/>
    </location>
</feature>
<evidence type="ECO:0000256" key="2">
    <source>
        <dbReference type="ARBA" id="ARBA00007447"/>
    </source>
</evidence>
<dbReference type="GO" id="GO:0005802">
    <property type="term" value="C:trans-Golgi network"/>
    <property type="evidence" value="ECO:0007669"/>
    <property type="project" value="TreeGrafter"/>
</dbReference>
<keyword evidence="4 13" id="KW-0812">Transmembrane</keyword>
<keyword evidence="9 13" id="KW-0472">Membrane</keyword>
<dbReference type="GO" id="GO:0004190">
    <property type="term" value="F:aspartic-type endopeptidase activity"/>
    <property type="evidence" value="ECO:0007669"/>
    <property type="project" value="UniProtKB-KW"/>
</dbReference>
<reference evidence="15" key="1">
    <citation type="submission" date="2021-04" db="EMBL/GenBank/DDBJ databases">
        <authorList>
            <consortium name="Molecular Ecology Group"/>
        </authorList>
    </citation>
    <scope>NUCLEOTIDE SEQUENCE</scope>
</reference>
<feature type="active site" evidence="11">
    <location>
        <position position="329"/>
    </location>
</feature>
<feature type="domain" description="Peptidase A1" evidence="14">
    <location>
        <begin position="116"/>
        <end position="459"/>
    </location>
</feature>
<dbReference type="InterPro" id="IPR033121">
    <property type="entry name" value="PEPTIDASE_A1"/>
</dbReference>
<dbReference type="PRINTS" id="PR01815">
    <property type="entry name" value="BACEFAMILY"/>
</dbReference>
<evidence type="ECO:0000256" key="7">
    <source>
        <dbReference type="ARBA" id="ARBA00022801"/>
    </source>
</evidence>
<comment type="caution">
    <text evidence="15">The sequence shown here is derived from an EMBL/GenBank/DDBJ whole genome shotgun (WGS) entry which is preliminary data.</text>
</comment>
<dbReference type="Proteomes" id="UP000678393">
    <property type="component" value="Unassembled WGS sequence"/>
</dbReference>
<evidence type="ECO:0000256" key="10">
    <source>
        <dbReference type="ARBA" id="ARBA00023145"/>
    </source>
</evidence>
<evidence type="ECO:0000256" key="9">
    <source>
        <dbReference type="ARBA" id="ARBA00023136"/>
    </source>
</evidence>
<gene>
    <name evidence="15" type="ORF">CUNI_LOCUS3522</name>
</gene>
<keyword evidence="10" id="KW-0865">Zymogen</keyword>
<keyword evidence="7 12" id="KW-0378">Hydrolase</keyword>
<keyword evidence="3 12" id="KW-0645">Protease</keyword>
<proteinExistence type="inferred from homology"/>
<evidence type="ECO:0000256" key="6">
    <source>
        <dbReference type="ARBA" id="ARBA00022750"/>
    </source>
</evidence>
<organism evidence="15 16">
    <name type="scientific">Candidula unifasciata</name>
    <dbReference type="NCBI Taxonomy" id="100452"/>
    <lineage>
        <taxon>Eukaryota</taxon>
        <taxon>Metazoa</taxon>
        <taxon>Spiralia</taxon>
        <taxon>Lophotrochozoa</taxon>
        <taxon>Mollusca</taxon>
        <taxon>Gastropoda</taxon>
        <taxon>Heterobranchia</taxon>
        <taxon>Euthyneura</taxon>
        <taxon>Panpulmonata</taxon>
        <taxon>Eupulmonata</taxon>
        <taxon>Stylommatophora</taxon>
        <taxon>Helicina</taxon>
        <taxon>Helicoidea</taxon>
        <taxon>Geomitridae</taxon>
        <taxon>Candidula</taxon>
    </lineage>
</organism>
<dbReference type="SUPFAM" id="SSF50630">
    <property type="entry name" value="Acid proteases"/>
    <property type="match status" value="1"/>
</dbReference>